<reference evidence="1" key="2">
    <citation type="journal article" date="2015" name="Fish Shellfish Immunol.">
        <title>Early steps in the European eel (Anguilla anguilla)-Vibrio vulnificus interaction in the gills: Role of the RtxA13 toxin.</title>
        <authorList>
            <person name="Callol A."/>
            <person name="Pajuelo D."/>
            <person name="Ebbesson L."/>
            <person name="Teles M."/>
            <person name="MacKenzie S."/>
            <person name="Amaro C."/>
        </authorList>
    </citation>
    <scope>NUCLEOTIDE SEQUENCE</scope>
</reference>
<proteinExistence type="predicted"/>
<dbReference type="AlphaFoldDB" id="A0A0E9U3X0"/>
<sequence length="49" mass="5763">MFKNTIEPHLMKSVTLKVHLLQFSCLRYFPSSIIHPLQIVVRRLPTQSN</sequence>
<dbReference type="EMBL" id="GBXM01048076">
    <property type="protein sequence ID" value="JAH60501.1"/>
    <property type="molecule type" value="Transcribed_RNA"/>
</dbReference>
<reference evidence="1" key="1">
    <citation type="submission" date="2014-11" db="EMBL/GenBank/DDBJ databases">
        <authorList>
            <person name="Amaro Gonzalez C."/>
        </authorList>
    </citation>
    <scope>NUCLEOTIDE SEQUENCE</scope>
</reference>
<evidence type="ECO:0000313" key="1">
    <source>
        <dbReference type="EMBL" id="JAH60501.1"/>
    </source>
</evidence>
<organism evidence="1">
    <name type="scientific">Anguilla anguilla</name>
    <name type="common">European freshwater eel</name>
    <name type="synonym">Muraena anguilla</name>
    <dbReference type="NCBI Taxonomy" id="7936"/>
    <lineage>
        <taxon>Eukaryota</taxon>
        <taxon>Metazoa</taxon>
        <taxon>Chordata</taxon>
        <taxon>Craniata</taxon>
        <taxon>Vertebrata</taxon>
        <taxon>Euteleostomi</taxon>
        <taxon>Actinopterygii</taxon>
        <taxon>Neopterygii</taxon>
        <taxon>Teleostei</taxon>
        <taxon>Anguilliformes</taxon>
        <taxon>Anguillidae</taxon>
        <taxon>Anguilla</taxon>
    </lineage>
</organism>
<accession>A0A0E9U3X0</accession>
<name>A0A0E9U3X0_ANGAN</name>
<protein>
    <submittedName>
        <fullName evidence="1">Uncharacterized protein</fullName>
    </submittedName>
</protein>